<organism evidence="9 10">
    <name type="scientific">Hymenobacter arizonensis</name>
    <name type="common">Siccationidurans arizonensis</name>
    <dbReference type="NCBI Taxonomy" id="1227077"/>
    <lineage>
        <taxon>Bacteria</taxon>
        <taxon>Pseudomonadati</taxon>
        <taxon>Bacteroidota</taxon>
        <taxon>Cytophagia</taxon>
        <taxon>Cytophagales</taxon>
        <taxon>Hymenobacteraceae</taxon>
        <taxon>Hymenobacter</taxon>
    </lineage>
</organism>
<evidence type="ECO:0000259" key="8">
    <source>
        <dbReference type="Pfam" id="PF14322"/>
    </source>
</evidence>
<evidence type="ECO:0000313" key="10">
    <source>
        <dbReference type="Proteomes" id="UP000199029"/>
    </source>
</evidence>
<feature type="domain" description="SusD-like N-terminal" evidence="8">
    <location>
        <begin position="101"/>
        <end position="226"/>
    </location>
</feature>
<keyword evidence="10" id="KW-1185">Reference proteome</keyword>
<evidence type="ECO:0000256" key="3">
    <source>
        <dbReference type="ARBA" id="ARBA00022729"/>
    </source>
</evidence>
<dbReference type="InterPro" id="IPR012944">
    <property type="entry name" value="SusD_RagB_dom"/>
</dbReference>
<dbReference type="EMBL" id="FOXS01000009">
    <property type="protein sequence ID" value="SFQ81050.1"/>
    <property type="molecule type" value="Genomic_DNA"/>
</dbReference>
<evidence type="ECO:0000256" key="4">
    <source>
        <dbReference type="ARBA" id="ARBA00023136"/>
    </source>
</evidence>
<evidence type="ECO:0000259" key="7">
    <source>
        <dbReference type="Pfam" id="PF07980"/>
    </source>
</evidence>
<dbReference type="InterPro" id="IPR033985">
    <property type="entry name" value="SusD-like_N"/>
</dbReference>
<feature type="signal peptide" evidence="6">
    <location>
        <begin position="1"/>
        <end position="22"/>
    </location>
</feature>
<protein>
    <submittedName>
        <fullName evidence="9">Starch-binding associating with outer membrane</fullName>
    </submittedName>
</protein>
<accession>A0A1I6BJD9</accession>
<sequence length="478" mass="52267">MKKNLICLALLSLGLSSCKDFLTVVPETERTTANFYKTAADFNTAVVGTYSTFKHPGLYGNGAGALIWLGEVSTDNTDYGFPRTVASAGAFEIEDLNFSLANIYFRDAWLGHYQGIGRANGILDQLPDVSFDATLKNQYEGEARFLRAMYYFNLVRLFGPVQLITTQVNDPYGTANVGRAPVGEVYALIENDLKAAEGQLPATITAANAGRASRWAAKALLGKVYLTQKKYDLASAKLKEIVDANVHSLMPNYADAFSLATSFANNREVMLAVQYKGGQIGQGGSFYSQWTPFSALSPDFGVTGGAGDGLNRPTPNLIAAYATGDARRAASIALSYTSTTGVVVNEPYPVKFRQTGIIRGESDVDFPVLRYADVLLMYAEALNELGQPAAAPLNLVRTRARLANTTAATQPALRLALEQERRVELAFESQRWFDLVRTNRFEDVMRAHGKPVQPFQVLYPLPQRETDLNKNLAQNPGY</sequence>
<dbReference type="Proteomes" id="UP000199029">
    <property type="component" value="Unassembled WGS sequence"/>
</dbReference>
<dbReference type="Pfam" id="PF07980">
    <property type="entry name" value="SusD_RagB"/>
    <property type="match status" value="1"/>
</dbReference>
<dbReference type="RefSeq" id="WP_092678655.1">
    <property type="nucleotide sequence ID" value="NZ_FOXS01000009.1"/>
</dbReference>
<evidence type="ECO:0000256" key="5">
    <source>
        <dbReference type="ARBA" id="ARBA00023237"/>
    </source>
</evidence>
<evidence type="ECO:0000256" key="6">
    <source>
        <dbReference type="SAM" id="SignalP"/>
    </source>
</evidence>
<dbReference type="Pfam" id="PF14322">
    <property type="entry name" value="SusD-like_3"/>
    <property type="match status" value="1"/>
</dbReference>
<dbReference type="InterPro" id="IPR011990">
    <property type="entry name" value="TPR-like_helical_dom_sf"/>
</dbReference>
<comment type="similarity">
    <text evidence="2">Belongs to the SusD family.</text>
</comment>
<evidence type="ECO:0000256" key="2">
    <source>
        <dbReference type="ARBA" id="ARBA00006275"/>
    </source>
</evidence>
<dbReference type="AlphaFoldDB" id="A0A1I6BJD9"/>
<name>A0A1I6BJD9_HYMAR</name>
<feature type="domain" description="RagB/SusD" evidence="7">
    <location>
        <begin position="347"/>
        <end position="478"/>
    </location>
</feature>
<dbReference type="SUPFAM" id="SSF48452">
    <property type="entry name" value="TPR-like"/>
    <property type="match status" value="1"/>
</dbReference>
<feature type="chain" id="PRO_5011624903" evidence="6">
    <location>
        <begin position="23"/>
        <end position="478"/>
    </location>
</feature>
<dbReference type="OrthoDB" id="9792139at2"/>
<comment type="subcellular location">
    <subcellularLocation>
        <location evidence="1">Cell outer membrane</location>
    </subcellularLocation>
</comment>
<keyword evidence="4" id="KW-0472">Membrane</keyword>
<keyword evidence="5" id="KW-0998">Cell outer membrane</keyword>
<dbReference type="STRING" id="1227077.SAMN04515668_4613"/>
<dbReference type="CDD" id="cd08977">
    <property type="entry name" value="SusD"/>
    <property type="match status" value="1"/>
</dbReference>
<keyword evidence="3 6" id="KW-0732">Signal</keyword>
<evidence type="ECO:0000313" key="9">
    <source>
        <dbReference type="EMBL" id="SFQ81050.1"/>
    </source>
</evidence>
<dbReference type="GO" id="GO:0009279">
    <property type="term" value="C:cell outer membrane"/>
    <property type="evidence" value="ECO:0007669"/>
    <property type="project" value="UniProtKB-SubCell"/>
</dbReference>
<reference evidence="10" key="1">
    <citation type="submission" date="2016-10" db="EMBL/GenBank/DDBJ databases">
        <authorList>
            <person name="Varghese N."/>
            <person name="Submissions S."/>
        </authorList>
    </citation>
    <scope>NUCLEOTIDE SEQUENCE [LARGE SCALE GENOMIC DNA]</scope>
    <source>
        <strain evidence="10">OR362-8,ATCC BAA-1266,JCM 13504</strain>
    </source>
</reference>
<proteinExistence type="inferred from homology"/>
<dbReference type="Gene3D" id="1.25.40.390">
    <property type="match status" value="1"/>
</dbReference>
<evidence type="ECO:0000256" key="1">
    <source>
        <dbReference type="ARBA" id="ARBA00004442"/>
    </source>
</evidence>
<dbReference type="PROSITE" id="PS51257">
    <property type="entry name" value="PROKAR_LIPOPROTEIN"/>
    <property type="match status" value="1"/>
</dbReference>
<gene>
    <name evidence="9" type="ORF">SAMN04515668_4613</name>
</gene>